<dbReference type="AlphaFoldDB" id="A0A4V1LP17"/>
<dbReference type="GO" id="GO:0000270">
    <property type="term" value="P:peptidoglycan metabolic process"/>
    <property type="evidence" value="ECO:0007669"/>
    <property type="project" value="InterPro"/>
</dbReference>
<dbReference type="InterPro" id="IPR023346">
    <property type="entry name" value="Lysozyme-like_dom_sf"/>
</dbReference>
<proteinExistence type="inferred from homology"/>
<dbReference type="Pfam" id="PF11873">
    <property type="entry name" value="Mltc_N"/>
    <property type="match status" value="1"/>
</dbReference>
<dbReference type="PANTHER" id="PTHR37423">
    <property type="entry name" value="SOLUBLE LYTIC MUREIN TRANSGLYCOSYLASE-RELATED"/>
    <property type="match status" value="1"/>
</dbReference>
<evidence type="ECO:0000259" key="3">
    <source>
        <dbReference type="Pfam" id="PF11873"/>
    </source>
</evidence>
<dbReference type="GO" id="GO:0016020">
    <property type="term" value="C:membrane"/>
    <property type="evidence" value="ECO:0007669"/>
    <property type="project" value="InterPro"/>
</dbReference>
<evidence type="ECO:0000259" key="2">
    <source>
        <dbReference type="Pfam" id="PF01464"/>
    </source>
</evidence>
<comment type="caution">
    <text evidence="4">The sequence shown here is derived from an EMBL/GenBank/DDBJ whole genome shotgun (WGS) entry which is preliminary data.</text>
</comment>
<dbReference type="InterPro" id="IPR000189">
    <property type="entry name" value="Transglyc_AS"/>
</dbReference>
<evidence type="ECO:0000313" key="4">
    <source>
        <dbReference type="EMBL" id="RXJ57960.1"/>
    </source>
</evidence>
<comment type="similarity">
    <text evidence="1">Belongs to the transglycosylase Slt family.</text>
</comment>
<dbReference type="RefSeq" id="WP_128995823.1">
    <property type="nucleotide sequence ID" value="NZ_PDKN01000003.1"/>
</dbReference>
<dbReference type="Proteomes" id="UP000290657">
    <property type="component" value="Unassembled WGS sequence"/>
</dbReference>
<dbReference type="InterPro" id="IPR024570">
    <property type="entry name" value="Murein_transglycosylaseC_N"/>
</dbReference>
<dbReference type="SUPFAM" id="SSF53955">
    <property type="entry name" value="Lysozyme-like"/>
    <property type="match status" value="1"/>
</dbReference>
<dbReference type="Gene3D" id="1.10.530.10">
    <property type="match status" value="1"/>
</dbReference>
<evidence type="ECO:0000313" key="5">
    <source>
        <dbReference type="Proteomes" id="UP000290657"/>
    </source>
</evidence>
<dbReference type="InterPro" id="IPR008258">
    <property type="entry name" value="Transglycosylase_SLT_dom_1"/>
</dbReference>
<organism evidence="4 5">
    <name type="scientific">Candidatus Marinarcus aquaticus</name>
    <dbReference type="NCBI Taxonomy" id="2044504"/>
    <lineage>
        <taxon>Bacteria</taxon>
        <taxon>Pseudomonadati</taxon>
        <taxon>Campylobacterota</taxon>
        <taxon>Epsilonproteobacteria</taxon>
        <taxon>Campylobacterales</taxon>
        <taxon>Arcobacteraceae</taxon>
        <taxon>Candidatus Marinarcus</taxon>
    </lineage>
</organism>
<dbReference type="GO" id="GO:0008933">
    <property type="term" value="F:peptidoglycan lytic transglycosylase activity"/>
    <property type="evidence" value="ECO:0007669"/>
    <property type="project" value="InterPro"/>
</dbReference>
<name>A0A4V1LP17_9BACT</name>
<accession>A0A4V1LP17</accession>
<reference evidence="4 5" key="1">
    <citation type="submission" date="2017-10" db="EMBL/GenBank/DDBJ databases">
        <title>Genomics of the genus Arcobacter.</title>
        <authorList>
            <person name="Perez-Cataluna A."/>
            <person name="Figueras M.J."/>
        </authorList>
    </citation>
    <scope>NUCLEOTIDE SEQUENCE [LARGE SCALE GENOMIC DNA]</scope>
    <source>
        <strain evidence="4 5">CECT 8987</strain>
    </source>
</reference>
<dbReference type="EMBL" id="PDKN01000003">
    <property type="protein sequence ID" value="RXJ57960.1"/>
    <property type="molecule type" value="Genomic_DNA"/>
</dbReference>
<dbReference type="CDD" id="cd16893">
    <property type="entry name" value="LT_MltC_MltE"/>
    <property type="match status" value="1"/>
</dbReference>
<dbReference type="Pfam" id="PF01464">
    <property type="entry name" value="SLT"/>
    <property type="match status" value="1"/>
</dbReference>
<evidence type="ECO:0000256" key="1">
    <source>
        <dbReference type="ARBA" id="ARBA00007734"/>
    </source>
</evidence>
<sequence>MKKSYFLLLLPLIFLQSNDFQQFIQQQKSSFERYKQTQTTDFETYKKAYEEGLKEYKNDILQQWPQAELSTAHKWVQYDKNYATKKSVDFQNKTIKLEVIANNEQEAREKLVESFNDLLKDDVQRAYSNDQLEQKVQAKLPKTVLTPTIKTKQKIVADVIEKKEQEAYVEVIKKEPLVKKIYKENTIYTANLKLPSTALLKKARLYTHDVKEYAQKNSVNEELIFAVIHSESSFNPMARSHIPAYGLMQIVPKSAGLDVYNFLYKEKKILSSTYLYDPSNNIKIGSTYLHMLYFNYLRHIKDETSRLYCSIAAYNTGAGNVARSFIGTINIKEASKKINQMSAQEVYKHLMRNLPYNETRKYLQRVNERRYVYLKLLNEEQL</sequence>
<dbReference type="PANTHER" id="PTHR37423:SF2">
    <property type="entry name" value="MEMBRANE-BOUND LYTIC MUREIN TRANSGLYCOSYLASE C"/>
    <property type="match status" value="1"/>
</dbReference>
<dbReference type="OrthoDB" id="9781970at2"/>
<gene>
    <name evidence="4" type="ORF">CRV04_05485</name>
</gene>
<dbReference type="PROSITE" id="PS00922">
    <property type="entry name" value="TRANSGLYCOSYLASE"/>
    <property type="match status" value="1"/>
</dbReference>
<feature type="domain" description="Transglycosylase SLT" evidence="2">
    <location>
        <begin position="211"/>
        <end position="324"/>
    </location>
</feature>
<keyword evidence="5" id="KW-1185">Reference proteome</keyword>
<protein>
    <submittedName>
        <fullName evidence="4">Transglycosylase</fullName>
    </submittedName>
</protein>
<feature type="domain" description="Murein transglycosylase-C N-terminal" evidence="3">
    <location>
        <begin position="48"/>
        <end position="135"/>
    </location>
</feature>